<organism evidence="2 3">
    <name type="scientific">Nonomuraea pusilla</name>
    <dbReference type="NCBI Taxonomy" id="46177"/>
    <lineage>
        <taxon>Bacteria</taxon>
        <taxon>Bacillati</taxon>
        <taxon>Actinomycetota</taxon>
        <taxon>Actinomycetes</taxon>
        <taxon>Streptosporangiales</taxon>
        <taxon>Streptosporangiaceae</taxon>
        <taxon>Nonomuraea</taxon>
    </lineage>
</organism>
<gene>
    <name evidence="2" type="ORF">SAMN05660976_04134</name>
</gene>
<protein>
    <submittedName>
        <fullName evidence="2">N-acetylglucosaminyl deacetylase, LmbE family</fullName>
    </submittedName>
</protein>
<name>A0A1H7VFN2_9ACTN</name>
<dbReference type="SUPFAM" id="SSF102588">
    <property type="entry name" value="LmbE-like"/>
    <property type="match status" value="1"/>
</dbReference>
<dbReference type="STRING" id="46177.SAMN05660976_04134"/>
<dbReference type="Gene3D" id="3.40.50.10320">
    <property type="entry name" value="LmbE-like"/>
    <property type="match status" value="1"/>
</dbReference>
<dbReference type="GO" id="GO:0016137">
    <property type="term" value="P:glycoside metabolic process"/>
    <property type="evidence" value="ECO:0007669"/>
    <property type="project" value="UniProtKB-ARBA"/>
</dbReference>
<dbReference type="PANTHER" id="PTHR12993:SF28">
    <property type="entry name" value="LMBE FAMILY PROTEIN"/>
    <property type="match status" value="1"/>
</dbReference>
<dbReference type="InterPro" id="IPR024078">
    <property type="entry name" value="LmbE-like_dom_sf"/>
</dbReference>
<dbReference type="Pfam" id="PF02585">
    <property type="entry name" value="PIG-L"/>
    <property type="match status" value="1"/>
</dbReference>
<evidence type="ECO:0000313" key="2">
    <source>
        <dbReference type="EMBL" id="SEM08091.1"/>
    </source>
</evidence>
<accession>A0A1H7VFN2</accession>
<sequence length="244" mass="26658">MKGESMLVESEINRVLVVTAHPDDVDFAAAGSVALFSDRGVQVTYLLVTDGDAGGNERELDHAGMAELRRSEQLAAAKAVGVTDVRFLGYADGTVVPTLDLRRDIARVIRQVRPDLVITHHPDRNYEFVAPSHPDHRAVGGAALDAVYPDARNPYAFPELLQQEGLEAWTVREVWLNGGSTPNHWVDVTDAMDRKLAALQSHVSQVAHVEGFADFVRSRFAAWAQQAGFGEGRYAEAFQVVPTA</sequence>
<keyword evidence="3" id="KW-1185">Reference proteome</keyword>
<dbReference type="EMBL" id="FOBF01000009">
    <property type="protein sequence ID" value="SEM08091.1"/>
    <property type="molecule type" value="Genomic_DNA"/>
</dbReference>
<evidence type="ECO:0000256" key="1">
    <source>
        <dbReference type="ARBA" id="ARBA00022833"/>
    </source>
</evidence>
<keyword evidence="1" id="KW-0862">Zinc</keyword>
<reference evidence="2 3" key="1">
    <citation type="submission" date="2016-10" db="EMBL/GenBank/DDBJ databases">
        <authorList>
            <person name="de Groot N.N."/>
        </authorList>
    </citation>
    <scope>NUCLEOTIDE SEQUENCE [LARGE SCALE GENOMIC DNA]</scope>
    <source>
        <strain evidence="2 3">DSM 43357</strain>
    </source>
</reference>
<dbReference type="InterPro" id="IPR003737">
    <property type="entry name" value="GlcNAc_PI_deacetylase-related"/>
</dbReference>
<dbReference type="Proteomes" id="UP000198953">
    <property type="component" value="Unassembled WGS sequence"/>
</dbReference>
<proteinExistence type="predicted"/>
<dbReference type="PANTHER" id="PTHR12993">
    <property type="entry name" value="N-ACETYLGLUCOSAMINYL-PHOSPHATIDYLINOSITOL DE-N-ACETYLASE-RELATED"/>
    <property type="match status" value="1"/>
</dbReference>
<dbReference type="AlphaFoldDB" id="A0A1H7VFN2"/>
<dbReference type="GO" id="GO:0016811">
    <property type="term" value="F:hydrolase activity, acting on carbon-nitrogen (but not peptide) bonds, in linear amides"/>
    <property type="evidence" value="ECO:0007669"/>
    <property type="project" value="TreeGrafter"/>
</dbReference>
<evidence type="ECO:0000313" key="3">
    <source>
        <dbReference type="Proteomes" id="UP000198953"/>
    </source>
</evidence>